<evidence type="ECO:0000256" key="6">
    <source>
        <dbReference type="SAM" id="Coils"/>
    </source>
</evidence>
<dbReference type="OMA" id="HESEANC"/>
<dbReference type="EnsemblMetazoa" id="XM_022796002">
    <property type="protein sequence ID" value="XP_022651737"/>
    <property type="gene ID" value="LOC111246429"/>
</dbReference>
<dbReference type="PANTHER" id="PTHR23157">
    <property type="entry name" value="GRIP AND COILED-COIL DOMAIN-CONTAINING PROTEIN 1"/>
    <property type="match status" value="1"/>
</dbReference>
<evidence type="ECO:0000256" key="7">
    <source>
        <dbReference type="SAM" id="MobiDB-lite"/>
    </source>
</evidence>
<dbReference type="Pfam" id="PF01465">
    <property type="entry name" value="GRIP"/>
    <property type="match status" value="1"/>
</dbReference>
<feature type="compositionally biased region" description="Basic and acidic residues" evidence="7">
    <location>
        <begin position="467"/>
        <end position="488"/>
    </location>
</feature>
<dbReference type="OrthoDB" id="6504475at2759"/>
<dbReference type="InterPro" id="IPR051952">
    <property type="entry name" value="Golgi-autophagy_related"/>
</dbReference>
<reference evidence="9" key="1">
    <citation type="submission" date="2021-01" db="UniProtKB">
        <authorList>
            <consortium name="EnsemblMetazoa"/>
        </authorList>
    </citation>
    <scope>IDENTIFICATION</scope>
</reference>
<feature type="coiled-coil region" evidence="6">
    <location>
        <begin position="379"/>
        <end position="434"/>
    </location>
</feature>
<evidence type="ECO:0000313" key="9">
    <source>
        <dbReference type="EnsemblMetazoa" id="XP_022651737"/>
    </source>
</evidence>
<feature type="coiled-coil region" evidence="6">
    <location>
        <begin position="1081"/>
        <end position="1199"/>
    </location>
</feature>
<dbReference type="Pfam" id="PF16704">
    <property type="entry name" value="Rab_bind"/>
    <property type="match status" value="1"/>
</dbReference>
<dbReference type="SUPFAM" id="SSF57997">
    <property type="entry name" value="Tropomyosin"/>
    <property type="match status" value="1"/>
</dbReference>
<dbReference type="PANTHER" id="PTHR23157:SF25">
    <property type="entry name" value="GRIP AND COILED-COIL DOMAIN-CONTAINING PROTEIN 1"/>
    <property type="match status" value="1"/>
</dbReference>
<dbReference type="Gene3D" id="1.10.220.60">
    <property type="entry name" value="GRIP domain"/>
    <property type="match status" value="1"/>
</dbReference>
<dbReference type="SMART" id="SM00755">
    <property type="entry name" value="Grip"/>
    <property type="match status" value="1"/>
</dbReference>
<feature type="coiled-coil region" evidence="6">
    <location>
        <begin position="729"/>
        <end position="1051"/>
    </location>
</feature>
<dbReference type="FunCoup" id="A0A7M7JH52">
    <property type="interactions" value="126"/>
</dbReference>
<keyword evidence="5" id="KW-0472">Membrane</keyword>
<dbReference type="GeneID" id="111246429"/>
<feature type="coiled-coil region" evidence="6">
    <location>
        <begin position="493"/>
        <end position="520"/>
    </location>
</feature>
<feature type="coiled-coil region" evidence="6">
    <location>
        <begin position="39"/>
        <end position="179"/>
    </location>
</feature>
<dbReference type="InterPro" id="IPR032023">
    <property type="entry name" value="GCC2_Rab_bind"/>
</dbReference>
<dbReference type="InterPro" id="IPR000237">
    <property type="entry name" value="GRIP_dom"/>
</dbReference>
<protein>
    <recommendedName>
        <fullName evidence="8">GRIP domain-containing protein</fullName>
    </recommendedName>
</protein>
<organism evidence="9 10">
    <name type="scientific">Varroa destructor</name>
    <name type="common">Honeybee mite</name>
    <dbReference type="NCBI Taxonomy" id="109461"/>
    <lineage>
        <taxon>Eukaryota</taxon>
        <taxon>Metazoa</taxon>
        <taxon>Ecdysozoa</taxon>
        <taxon>Arthropoda</taxon>
        <taxon>Chelicerata</taxon>
        <taxon>Arachnida</taxon>
        <taxon>Acari</taxon>
        <taxon>Parasitiformes</taxon>
        <taxon>Mesostigmata</taxon>
        <taxon>Gamasina</taxon>
        <taxon>Dermanyssoidea</taxon>
        <taxon>Varroidae</taxon>
        <taxon>Varroa</taxon>
    </lineage>
</organism>
<keyword evidence="10" id="KW-1185">Reference proteome</keyword>
<proteinExistence type="predicted"/>
<dbReference type="Proteomes" id="UP000594260">
    <property type="component" value="Unplaced"/>
</dbReference>
<keyword evidence="4 6" id="KW-0175">Coiled coil</keyword>
<dbReference type="PROSITE" id="PS50913">
    <property type="entry name" value="GRIP"/>
    <property type="match status" value="1"/>
</dbReference>
<evidence type="ECO:0000256" key="5">
    <source>
        <dbReference type="ARBA" id="ARBA00023136"/>
    </source>
</evidence>
<accession>A0A7M7JH52</accession>
<feature type="region of interest" description="Disordered" evidence="7">
    <location>
        <begin position="466"/>
        <end position="488"/>
    </location>
</feature>
<dbReference type="KEGG" id="vde:111246429"/>
<evidence type="ECO:0000256" key="3">
    <source>
        <dbReference type="ARBA" id="ARBA00022490"/>
    </source>
</evidence>
<feature type="coiled-coil region" evidence="6">
    <location>
        <begin position="546"/>
        <end position="608"/>
    </location>
</feature>
<comment type="subcellular location">
    <subcellularLocation>
        <location evidence="2">Cytoplasm</location>
    </subcellularLocation>
    <subcellularLocation>
        <location evidence="1">Endomembrane system</location>
        <topology evidence="1">Peripheral membrane protein</topology>
    </subcellularLocation>
</comment>
<keyword evidence="3" id="KW-0963">Cytoplasm</keyword>
<evidence type="ECO:0000313" key="10">
    <source>
        <dbReference type="Proteomes" id="UP000594260"/>
    </source>
</evidence>
<dbReference type="InParanoid" id="A0A7M7JH52"/>
<feature type="domain" description="GRIP" evidence="8">
    <location>
        <begin position="1323"/>
        <end position="1371"/>
    </location>
</feature>
<feature type="coiled-coil region" evidence="6">
    <location>
        <begin position="1279"/>
        <end position="1327"/>
    </location>
</feature>
<evidence type="ECO:0000256" key="1">
    <source>
        <dbReference type="ARBA" id="ARBA00004184"/>
    </source>
</evidence>
<evidence type="ECO:0000259" key="8">
    <source>
        <dbReference type="PROSITE" id="PS50913"/>
    </source>
</evidence>
<evidence type="ECO:0000256" key="2">
    <source>
        <dbReference type="ARBA" id="ARBA00004496"/>
    </source>
</evidence>
<dbReference type="GO" id="GO:0005794">
    <property type="term" value="C:Golgi apparatus"/>
    <property type="evidence" value="ECO:0007669"/>
    <property type="project" value="TreeGrafter"/>
</dbReference>
<feature type="coiled-coil region" evidence="6">
    <location>
        <begin position="227"/>
        <end position="310"/>
    </location>
</feature>
<evidence type="ECO:0000256" key="4">
    <source>
        <dbReference type="ARBA" id="ARBA00023054"/>
    </source>
</evidence>
<sequence>MSLACTIQLGEPVPAAKLSLEEQDYDGLLQYCKRQFLLLQKTKAKFDEQKKERENAESQLRAQLEEISEERDKLRTKLEEDRNQQAQHIEELEARNASLENELKQIGDTSSSGKKDPVDELSEATNELNLLREEKRELLEKLDSLESARDAALELEKRMAQALDDNRSLRSQLDEALEMLKALPASDGTFSSEGVSVIKENHSERNELTLKDDAKKLLEEVELPDKLKEVNDKLLQAEEQLKQMEDEKMEWQARETATRCRVEELESNVQVLTADLDNDRQHICTLTEALETAERAETNAKNSLQRLQSRVDELISSLAISCGIIFSTSDQQIERFSRLCLDTLLALVELSPPTPLLFDELSTGLKAISDDFVRCDQRKVEAQESLREAIVKLNDALDEADTLRAEVDSVRCALEAEKKLREEVERRSLEAADECDILRSTTTALTNQLEEAQVHLSQLLMDGEAADNGHEPEVNSTDDDKNSSDDARVGQQISAFREQINSLQVELERERSLREAAERDSCSLTAELTKAQEAASDIAKMTSDTSKEKEAELQRLLMDLKNSQDQVETLTKEVSQERIHVQVLKQQIEEKSDLLERFRDTADNMVERINSDTFSNPDDGCSVFHCLLRNLEDLVKDFSKAPDVENKIADMKVSENSERYMRNILQCLLNTVRTLETQNNPSESVKKQDNILLIQTSSLPDQNGNGELPCESTIISVKDAEIQERDEKIVKLKSLLVKMKKEHAALKKELVALKSSQQQPAPNILANNIQSLQTEYDKAVDDLEAERKLSRELQKKIAQTVDRVAEMELISSQLENDKRQLLAKVEQVEHSAEDAAHAKAEAEAQVLVVTNELEKARTEMDRLRQELSQQIQNVTGLQVEMSVLQQQVELGRSAIDEAQQVSERSKRLEQEAREARDQLETLVTSKAHLELRLADAERRAAEVEQLRNCYDQLSDAKSELAIRVTDAMRRLEESESKAAELASQLADEEQALKVSQLQVAEKVQEVQELQNLLQSQKDSQTRLVRTLESKAASLKRDYATVKLELDESKKEFEAYKIKAHSMIRIKEKPERKNELIDNSIITSLKLKIDELTQELSVSKTELEATQEQLSRLQDRYDSLQKDIGQRNQEFKIKLAMVLEEREKKVREEMLRQETSKLEEAVARHKDELMRKEQAQKTMVQILEDKLVEMRTELEAIRELNRTREMADRSPDLHNVSGNDVFLEPVRQPGEGSDCTDTAITVRPLPFDVIPTSGFQPLDKLLEHQEVPSFETFESVTSRLEEAMKRIDHFTELLNESEVNNLRLSEQVRVLKEEVRRLERNKERDEQFGNLEYLKNVVLKYLTMRSERERLVPVLVTMLKLSPDEKRTLQQGEQGWGLLPKFL</sequence>
<name>A0A7M7JH52_VARDE</name>
<dbReference type="RefSeq" id="XP_022651737.1">
    <property type="nucleotide sequence ID" value="XM_022796002.1"/>
</dbReference>